<dbReference type="Proteomes" id="UP000287224">
    <property type="component" value="Unassembled WGS sequence"/>
</dbReference>
<dbReference type="PANTHER" id="PTHR30627:SF24">
    <property type="entry name" value="PENICILLIN-BINDING PROTEIN 4B"/>
    <property type="match status" value="1"/>
</dbReference>
<dbReference type="GO" id="GO:0008658">
    <property type="term" value="F:penicillin binding"/>
    <property type="evidence" value="ECO:0007669"/>
    <property type="project" value="InterPro"/>
</dbReference>
<dbReference type="PROSITE" id="PS51257">
    <property type="entry name" value="PROKAR_LIPOPROTEIN"/>
    <property type="match status" value="1"/>
</dbReference>
<sequence>MMRINSSIRKLTTIFVVMFVAISGCLVYWQVVKADQVTATPHNPRICQPDNVPLRGNIYDRNGVLLAYSVPDPNACGGYTRHYTDPSLAGLIGYYVAGGLYPAIGLEAQYDAVLSGATGQTAINNLVHKILHTSQVGNNIYLTIDERIQKVVARDYADYTPDPTGTAFINHTYPTYPTDRGAAVVTDPHTGEILAMVSSPGYDPNKMVDTLTHSQNPTSYYDQLVKDPENPLLYRPTQGLYSPGSTFKTVTLMAGLDSGATTLDQNWDMQNAYKPWAIPQTADSPGTTVVGDNLGYGKYVFHFPVNTEFGYANSDNIMFAHIGANVGQQKWLDYTKRMYFDQTIPADLPIAQSHVLQADGNLNFANFVNDAYGQGVDFVTPMQMSLVDNTAANNGTLMRPMLISKITDKQNNVVQNFDPQQLSNVISPDAAYNTRVGMNAVATCGSAWHITEDNRPPTTVIGKTGTGEVGGGKPPESWMITQAPFDINNPQQVPALTIVAMRENGGEGAYSIGPAIWHMYSDIFNQNLVKTPLAPWNDPNVFCPEHNLWQTRTGPQVHGNQ</sequence>
<evidence type="ECO:0000313" key="4">
    <source>
        <dbReference type="EMBL" id="GCE06093.1"/>
    </source>
</evidence>
<feature type="domain" description="Penicillin binding protein A dimerisation" evidence="3">
    <location>
        <begin position="55"/>
        <end position="140"/>
    </location>
</feature>
<dbReference type="InterPro" id="IPR050515">
    <property type="entry name" value="Beta-lactam/transpept"/>
</dbReference>
<dbReference type="EMBL" id="BIFQ01000001">
    <property type="protein sequence ID" value="GCE06093.1"/>
    <property type="molecule type" value="Genomic_DNA"/>
</dbReference>
<dbReference type="InterPro" id="IPR001460">
    <property type="entry name" value="PCN-bd_Tpept"/>
</dbReference>
<dbReference type="Pfam" id="PF00905">
    <property type="entry name" value="Transpeptidase"/>
    <property type="match status" value="1"/>
</dbReference>
<dbReference type="GO" id="GO:0005886">
    <property type="term" value="C:plasma membrane"/>
    <property type="evidence" value="ECO:0007669"/>
    <property type="project" value="TreeGrafter"/>
</dbReference>
<dbReference type="Pfam" id="PF21922">
    <property type="entry name" value="PBP_dimer_2"/>
    <property type="match status" value="1"/>
</dbReference>
<dbReference type="PANTHER" id="PTHR30627">
    <property type="entry name" value="PEPTIDOGLYCAN D,D-TRANSPEPTIDASE"/>
    <property type="match status" value="1"/>
</dbReference>
<gene>
    <name evidence="4" type="ORF">KDAU_34220</name>
</gene>
<feature type="compositionally biased region" description="Gly residues" evidence="1">
    <location>
        <begin position="464"/>
        <end position="473"/>
    </location>
</feature>
<name>A0A401ZH22_9CHLR</name>
<evidence type="ECO:0000259" key="3">
    <source>
        <dbReference type="Pfam" id="PF21922"/>
    </source>
</evidence>
<dbReference type="SUPFAM" id="SSF56601">
    <property type="entry name" value="beta-lactamase/transpeptidase-like"/>
    <property type="match status" value="1"/>
</dbReference>
<dbReference type="RefSeq" id="WP_235845748.1">
    <property type="nucleotide sequence ID" value="NZ_BIFQ01000001.1"/>
</dbReference>
<dbReference type="Gene3D" id="3.90.1310.10">
    <property type="entry name" value="Penicillin-binding protein 2a (Domain 2)"/>
    <property type="match status" value="1"/>
</dbReference>
<feature type="region of interest" description="Disordered" evidence="1">
    <location>
        <begin position="453"/>
        <end position="474"/>
    </location>
</feature>
<dbReference type="AlphaFoldDB" id="A0A401ZH22"/>
<keyword evidence="5" id="KW-1185">Reference proteome</keyword>
<organism evidence="4 5">
    <name type="scientific">Dictyobacter aurantiacus</name>
    <dbReference type="NCBI Taxonomy" id="1936993"/>
    <lineage>
        <taxon>Bacteria</taxon>
        <taxon>Bacillati</taxon>
        <taxon>Chloroflexota</taxon>
        <taxon>Ktedonobacteria</taxon>
        <taxon>Ktedonobacterales</taxon>
        <taxon>Dictyobacteraceae</taxon>
        <taxon>Dictyobacter</taxon>
    </lineage>
</organism>
<evidence type="ECO:0000256" key="1">
    <source>
        <dbReference type="SAM" id="MobiDB-lite"/>
    </source>
</evidence>
<comment type="caution">
    <text evidence="4">The sequence shown here is derived from an EMBL/GenBank/DDBJ whole genome shotgun (WGS) entry which is preliminary data.</text>
</comment>
<dbReference type="InterPro" id="IPR012338">
    <property type="entry name" value="Beta-lactam/transpept-like"/>
</dbReference>
<accession>A0A401ZH22</accession>
<evidence type="ECO:0000313" key="5">
    <source>
        <dbReference type="Proteomes" id="UP000287224"/>
    </source>
</evidence>
<dbReference type="GO" id="GO:0046677">
    <property type="term" value="P:response to antibiotic"/>
    <property type="evidence" value="ECO:0007669"/>
    <property type="project" value="UniProtKB-KW"/>
</dbReference>
<dbReference type="GO" id="GO:0071555">
    <property type="term" value="P:cell wall organization"/>
    <property type="evidence" value="ECO:0007669"/>
    <property type="project" value="TreeGrafter"/>
</dbReference>
<reference evidence="5" key="1">
    <citation type="submission" date="2018-12" db="EMBL/GenBank/DDBJ databases">
        <title>Tengunoibacter tsumagoiensis gen. nov., sp. nov., Dictyobacter kobayashii sp. nov., D. alpinus sp. nov., and D. joshuensis sp. nov. and description of Dictyobacteraceae fam. nov. within the order Ktedonobacterales isolated from Tengu-no-mugimeshi.</title>
        <authorList>
            <person name="Wang C.M."/>
            <person name="Zheng Y."/>
            <person name="Sakai Y."/>
            <person name="Toyoda A."/>
            <person name="Minakuchi Y."/>
            <person name="Abe K."/>
            <person name="Yokota A."/>
            <person name="Yabe S."/>
        </authorList>
    </citation>
    <scope>NUCLEOTIDE SEQUENCE [LARGE SCALE GENOMIC DNA]</scope>
    <source>
        <strain evidence="5">S-27</strain>
    </source>
</reference>
<dbReference type="Gene3D" id="3.40.710.10">
    <property type="entry name" value="DD-peptidase/beta-lactamase superfamily"/>
    <property type="match status" value="1"/>
</dbReference>
<feature type="domain" description="Penicillin-binding protein transpeptidase" evidence="2">
    <location>
        <begin position="181"/>
        <end position="499"/>
    </location>
</feature>
<proteinExistence type="predicted"/>
<dbReference type="GO" id="GO:0008800">
    <property type="term" value="F:beta-lactamase activity"/>
    <property type="evidence" value="ECO:0007669"/>
    <property type="project" value="UniProtKB-EC"/>
</dbReference>
<protein>
    <submittedName>
        <fullName evidence="4">Penicillin-binding protein</fullName>
    </submittedName>
</protein>
<dbReference type="InterPro" id="IPR054120">
    <property type="entry name" value="PBPA_dimer"/>
</dbReference>
<evidence type="ECO:0000259" key="2">
    <source>
        <dbReference type="Pfam" id="PF00905"/>
    </source>
</evidence>